<proteinExistence type="predicted"/>
<organism evidence="2">
    <name type="scientific">Arundo donax</name>
    <name type="common">Giant reed</name>
    <name type="synonym">Donax arundinaceus</name>
    <dbReference type="NCBI Taxonomy" id="35708"/>
    <lineage>
        <taxon>Eukaryota</taxon>
        <taxon>Viridiplantae</taxon>
        <taxon>Streptophyta</taxon>
        <taxon>Embryophyta</taxon>
        <taxon>Tracheophyta</taxon>
        <taxon>Spermatophyta</taxon>
        <taxon>Magnoliopsida</taxon>
        <taxon>Liliopsida</taxon>
        <taxon>Poales</taxon>
        <taxon>Poaceae</taxon>
        <taxon>PACMAD clade</taxon>
        <taxon>Arundinoideae</taxon>
        <taxon>Arundineae</taxon>
        <taxon>Arundo</taxon>
    </lineage>
</organism>
<dbReference type="AlphaFoldDB" id="A0A0A9BQM0"/>
<protein>
    <submittedName>
        <fullName evidence="2">Uncharacterized protein</fullName>
    </submittedName>
</protein>
<dbReference type="EMBL" id="GBRH01232254">
    <property type="protein sequence ID" value="JAD65641.1"/>
    <property type="molecule type" value="Transcribed_RNA"/>
</dbReference>
<keyword evidence="1" id="KW-0472">Membrane</keyword>
<accession>A0A0A9BQM0</accession>
<feature type="transmembrane region" description="Helical" evidence="1">
    <location>
        <begin position="89"/>
        <end position="109"/>
    </location>
</feature>
<reference evidence="2" key="2">
    <citation type="journal article" date="2015" name="Data Brief">
        <title>Shoot transcriptome of the giant reed, Arundo donax.</title>
        <authorList>
            <person name="Barrero R.A."/>
            <person name="Guerrero F.D."/>
            <person name="Moolhuijzen P."/>
            <person name="Goolsby J.A."/>
            <person name="Tidwell J."/>
            <person name="Bellgard S.E."/>
            <person name="Bellgard M.I."/>
        </authorList>
    </citation>
    <scope>NUCLEOTIDE SEQUENCE</scope>
    <source>
        <tissue evidence="2">Shoot tissue taken approximately 20 cm above the soil surface</tissue>
    </source>
</reference>
<name>A0A0A9BQM0_ARUDO</name>
<keyword evidence="1" id="KW-1133">Transmembrane helix</keyword>
<feature type="transmembrane region" description="Helical" evidence="1">
    <location>
        <begin position="55"/>
        <end position="77"/>
    </location>
</feature>
<evidence type="ECO:0000256" key="1">
    <source>
        <dbReference type="SAM" id="Phobius"/>
    </source>
</evidence>
<reference evidence="2" key="1">
    <citation type="submission" date="2014-09" db="EMBL/GenBank/DDBJ databases">
        <authorList>
            <person name="Magalhaes I.L.F."/>
            <person name="Oliveira U."/>
            <person name="Santos F.R."/>
            <person name="Vidigal T.H.D.A."/>
            <person name="Brescovit A.D."/>
            <person name="Santos A.J."/>
        </authorList>
    </citation>
    <scope>NUCLEOTIDE SEQUENCE</scope>
    <source>
        <tissue evidence="2">Shoot tissue taken approximately 20 cm above the soil surface</tissue>
    </source>
</reference>
<feature type="transmembrane region" description="Helical" evidence="1">
    <location>
        <begin position="138"/>
        <end position="160"/>
    </location>
</feature>
<sequence length="178" mass="18231">MLLGRFVGKSRTGAAAVLPCTMPLLLRVFCEARNEDGATPAAARATERFATTSQLTAYLTGLPLVAACLLLVITFVAHGDDDALPLFPGLTNMFVGIAVATVVGTVFVVHFSRRARLAGAGGGDAPTPATVTRHFGKLALAMATSLAVVAFALAPCLLATTSAPPEREPDGAAYTCSA</sequence>
<keyword evidence="1" id="KW-0812">Transmembrane</keyword>
<evidence type="ECO:0000313" key="2">
    <source>
        <dbReference type="EMBL" id="JAD65641.1"/>
    </source>
</evidence>